<dbReference type="EMBL" id="JABBPN010000005">
    <property type="protein sequence ID" value="NMO95638.1"/>
    <property type="molecule type" value="Genomic_DNA"/>
</dbReference>
<keyword evidence="1" id="KW-0812">Transmembrane</keyword>
<reference evidence="2 3" key="1">
    <citation type="submission" date="2020-04" db="EMBL/GenBank/DDBJ databases">
        <title>Paenibacillus algicola sp. nov., a novel marine bacterium producing alginate lyase.</title>
        <authorList>
            <person name="Huang H."/>
        </authorList>
    </citation>
    <scope>NUCLEOTIDE SEQUENCE [LARGE SCALE GENOMIC DNA]</scope>
    <source>
        <strain evidence="2 3">L7-75</strain>
    </source>
</reference>
<name>A0A848M3N3_PAELE</name>
<comment type="caution">
    <text evidence="2">The sequence shown here is derived from an EMBL/GenBank/DDBJ whole genome shotgun (WGS) entry which is preliminary data.</text>
</comment>
<protein>
    <submittedName>
        <fullName evidence="2">Uncharacterized protein</fullName>
    </submittedName>
</protein>
<evidence type="ECO:0000313" key="3">
    <source>
        <dbReference type="Proteomes" id="UP000565468"/>
    </source>
</evidence>
<evidence type="ECO:0000313" key="2">
    <source>
        <dbReference type="EMBL" id="NMO95638.1"/>
    </source>
</evidence>
<dbReference type="RefSeq" id="WP_169504420.1">
    <property type="nucleotide sequence ID" value="NZ_JABBPN010000005.1"/>
</dbReference>
<dbReference type="Proteomes" id="UP000565468">
    <property type="component" value="Unassembled WGS sequence"/>
</dbReference>
<accession>A0A848M3N3</accession>
<evidence type="ECO:0000256" key="1">
    <source>
        <dbReference type="SAM" id="Phobius"/>
    </source>
</evidence>
<proteinExistence type="predicted"/>
<sequence>MEALFEVLYWIAMVGMSVSLAAITIFIFAIGFKFIKDKRRGLGVGCIAFSLLAGAMVVFMLNEKFFFA</sequence>
<keyword evidence="3" id="KW-1185">Reference proteome</keyword>
<dbReference type="AlphaFoldDB" id="A0A848M3N3"/>
<organism evidence="2 3">
    <name type="scientific">Paenibacillus lemnae</name>
    <dbReference type="NCBI Taxonomy" id="1330551"/>
    <lineage>
        <taxon>Bacteria</taxon>
        <taxon>Bacillati</taxon>
        <taxon>Bacillota</taxon>
        <taxon>Bacilli</taxon>
        <taxon>Bacillales</taxon>
        <taxon>Paenibacillaceae</taxon>
        <taxon>Paenibacillus</taxon>
    </lineage>
</organism>
<feature type="transmembrane region" description="Helical" evidence="1">
    <location>
        <begin position="7"/>
        <end position="30"/>
    </location>
</feature>
<keyword evidence="1" id="KW-1133">Transmembrane helix</keyword>
<feature type="transmembrane region" description="Helical" evidence="1">
    <location>
        <begin position="42"/>
        <end position="61"/>
    </location>
</feature>
<gene>
    <name evidence="2" type="ORF">HII30_07615</name>
</gene>
<keyword evidence="1" id="KW-0472">Membrane</keyword>